<reference evidence="1 2" key="1">
    <citation type="submission" date="2017-09" db="EMBL/GenBank/DDBJ databases">
        <authorList>
            <person name="Ehlers B."/>
            <person name="Leendertz F.H."/>
        </authorList>
    </citation>
    <scope>NUCLEOTIDE SEQUENCE [LARGE SCALE GENOMIC DNA]</scope>
    <source>
        <strain evidence="1 2">DSM 27208</strain>
    </source>
</reference>
<evidence type="ECO:0000313" key="1">
    <source>
        <dbReference type="EMBL" id="SNZ06123.1"/>
    </source>
</evidence>
<accession>A0A285NB35</accession>
<sequence length="84" mass="8838">MTFAVAMLTVVGYPSYLSEVGNQQACEEAYGENATYIGDTGAGFEFDGALCKTDDGLHIVESQNAPVSIETFTNYLSAGLDGEA</sequence>
<keyword evidence="2" id="KW-1185">Reference proteome</keyword>
<dbReference type="Proteomes" id="UP000219453">
    <property type="component" value="Unassembled WGS sequence"/>
</dbReference>
<dbReference type="EMBL" id="OBEJ01000001">
    <property type="protein sequence ID" value="SNZ06123.1"/>
    <property type="molecule type" value="Genomic_DNA"/>
</dbReference>
<dbReference type="AlphaFoldDB" id="A0A285NB35"/>
<protein>
    <submittedName>
        <fullName evidence="1">Uncharacterized protein</fullName>
    </submittedName>
</protein>
<gene>
    <name evidence="1" type="ORF">SAMN06269185_1057</name>
</gene>
<name>A0A285NB35_NATPI</name>
<evidence type="ECO:0000313" key="2">
    <source>
        <dbReference type="Proteomes" id="UP000219453"/>
    </source>
</evidence>
<organism evidence="1 2">
    <name type="scientific">Natronoarchaeum philippinense</name>
    <dbReference type="NCBI Taxonomy" id="558529"/>
    <lineage>
        <taxon>Archaea</taxon>
        <taxon>Methanobacteriati</taxon>
        <taxon>Methanobacteriota</taxon>
        <taxon>Stenosarchaea group</taxon>
        <taxon>Halobacteria</taxon>
        <taxon>Halobacteriales</taxon>
        <taxon>Natronoarchaeaceae</taxon>
    </lineage>
</organism>
<proteinExistence type="predicted"/>